<protein>
    <submittedName>
        <fullName evidence="9">MotA/TolQ/ExbB proton channel family protein</fullName>
    </submittedName>
</protein>
<dbReference type="InterPro" id="IPR002898">
    <property type="entry name" value="MotA_ExbB_proton_chnl"/>
</dbReference>
<comment type="caution">
    <text evidence="9">The sequence shown here is derived from an EMBL/GenBank/DDBJ whole genome shotgun (WGS) entry which is preliminary data.</text>
</comment>
<evidence type="ECO:0000256" key="5">
    <source>
        <dbReference type="ARBA" id="ARBA00023136"/>
    </source>
</evidence>
<name>A0A4Q7VJ25_9BACT</name>
<evidence type="ECO:0000313" key="9">
    <source>
        <dbReference type="EMBL" id="RZT96074.1"/>
    </source>
</evidence>
<accession>A0A4Q7VJ25</accession>
<comment type="subcellular location">
    <subcellularLocation>
        <location evidence="1">Cell membrane</location>
        <topology evidence="1">Multi-pass membrane protein</topology>
    </subcellularLocation>
    <subcellularLocation>
        <location evidence="6">Membrane</location>
        <topology evidence="6">Multi-pass membrane protein</topology>
    </subcellularLocation>
</comment>
<keyword evidence="6" id="KW-0813">Transport</keyword>
<feature type="domain" description="MotA/TolQ/ExbB proton channel" evidence="8">
    <location>
        <begin position="42"/>
        <end position="116"/>
    </location>
</feature>
<evidence type="ECO:0000313" key="10">
    <source>
        <dbReference type="Proteomes" id="UP000293562"/>
    </source>
</evidence>
<dbReference type="GO" id="GO:0005886">
    <property type="term" value="C:plasma membrane"/>
    <property type="evidence" value="ECO:0007669"/>
    <property type="project" value="UniProtKB-SubCell"/>
</dbReference>
<keyword evidence="2" id="KW-1003">Cell membrane</keyword>
<evidence type="ECO:0000256" key="1">
    <source>
        <dbReference type="ARBA" id="ARBA00004651"/>
    </source>
</evidence>
<gene>
    <name evidence="9" type="ORF">EV201_0706</name>
</gene>
<keyword evidence="5 7" id="KW-0472">Membrane</keyword>
<feature type="transmembrane region" description="Helical" evidence="7">
    <location>
        <begin position="12"/>
        <end position="35"/>
    </location>
</feature>
<evidence type="ECO:0000256" key="2">
    <source>
        <dbReference type="ARBA" id="ARBA00022475"/>
    </source>
</evidence>
<dbReference type="OrthoDB" id="1001678at2"/>
<keyword evidence="6" id="KW-0653">Protein transport</keyword>
<dbReference type="EMBL" id="SHKN01000001">
    <property type="protein sequence ID" value="RZT96074.1"/>
    <property type="molecule type" value="Genomic_DNA"/>
</dbReference>
<comment type="similarity">
    <text evidence="6">Belongs to the exbB/tolQ family.</text>
</comment>
<proteinExistence type="inferred from homology"/>
<keyword evidence="4 7" id="KW-1133">Transmembrane helix</keyword>
<evidence type="ECO:0000256" key="6">
    <source>
        <dbReference type="RuleBase" id="RU004057"/>
    </source>
</evidence>
<dbReference type="Pfam" id="PF01618">
    <property type="entry name" value="MotA_ExbB"/>
    <property type="match status" value="1"/>
</dbReference>
<evidence type="ECO:0000256" key="4">
    <source>
        <dbReference type="ARBA" id="ARBA00022989"/>
    </source>
</evidence>
<evidence type="ECO:0000256" key="3">
    <source>
        <dbReference type="ARBA" id="ARBA00022692"/>
    </source>
</evidence>
<dbReference type="Proteomes" id="UP000293562">
    <property type="component" value="Unassembled WGS sequence"/>
</dbReference>
<feature type="transmembrane region" description="Helical" evidence="7">
    <location>
        <begin position="91"/>
        <end position="113"/>
    </location>
</feature>
<evidence type="ECO:0000256" key="7">
    <source>
        <dbReference type="SAM" id="Phobius"/>
    </source>
</evidence>
<dbReference type="GO" id="GO:0015031">
    <property type="term" value="P:protein transport"/>
    <property type="evidence" value="ECO:0007669"/>
    <property type="project" value="UniProtKB-KW"/>
</dbReference>
<organism evidence="9 10">
    <name type="scientific">Ancylomarina subtilis</name>
    <dbReference type="NCBI Taxonomy" id="1639035"/>
    <lineage>
        <taxon>Bacteria</taxon>
        <taxon>Pseudomonadati</taxon>
        <taxon>Bacteroidota</taxon>
        <taxon>Bacteroidia</taxon>
        <taxon>Marinilabiliales</taxon>
        <taxon>Marinifilaceae</taxon>
        <taxon>Ancylomarina</taxon>
    </lineage>
</organism>
<dbReference type="AlphaFoldDB" id="A0A4Q7VJ25"/>
<keyword evidence="10" id="KW-1185">Reference proteome</keyword>
<sequence>MIDLFFQGGTLFMTVIVLTGLGAIIWSLLTLIKFLKLGFVTKRHLDAILFLGSISFFLGLLGQGIGLSNALNSIQDVPSVSPAAVVGGLKVSMIPPLTGAILFSVAGIFWFILHYMNARKQEA</sequence>
<keyword evidence="3 7" id="KW-0812">Transmembrane</keyword>
<reference evidence="9 10" key="1">
    <citation type="submission" date="2019-02" db="EMBL/GenBank/DDBJ databases">
        <title>Genomic Encyclopedia of Type Strains, Phase IV (KMG-IV): sequencing the most valuable type-strain genomes for metagenomic binning, comparative biology and taxonomic classification.</title>
        <authorList>
            <person name="Goeker M."/>
        </authorList>
    </citation>
    <scope>NUCLEOTIDE SEQUENCE [LARGE SCALE GENOMIC DNA]</scope>
    <source>
        <strain evidence="9 10">DSM 28825</strain>
    </source>
</reference>
<feature type="transmembrane region" description="Helical" evidence="7">
    <location>
        <begin position="47"/>
        <end position="71"/>
    </location>
</feature>
<evidence type="ECO:0000259" key="8">
    <source>
        <dbReference type="Pfam" id="PF01618"/>
    </source>
</evidence>
<dbReference type="RefSeq" id="WP_130305988.1">
    <property type="nucleotide sequence ID" value="NZ_SHKN01000001.1"/>
</dbReference>